<dbReference type="InterPro" id="IPR031818">
    <property type="entry name" value="Hri1"/>
</dbReference>
<evidence type="ECO:0000256" key="4">
    <source>
        <dbReference type="ARBA" id="ARBA00017063"/>
    </source>
</evidence>
<proteinExistence type="inferred from homology"/>
<evidence type="ECO:0000256" key="3">
    <source>
        <dbReference type="ARBA" id="ARBA00005229"/>
    </source>
</evidence>
<protein>
    <recommendedName>
        <fullName evidence="4">Protein HRI1</fullName>
    </recommendedName>
</protein>
<evidence type="ECO:0000256" key="6">
    <source>
        <dbReference type="ARBA" id="ARBA00023242"/>
    </source>
</evidence>
<dbReference type="Proteomes" id="UP001174694">
    <property type="component" value="Unassembled WGS sequence"/>
</dbReference>
<dbReference type="GO" id="GO:0005737">
    <property type="term" value="C:cytoplasm"/>
    <property type="evidence" value="ECO:0007669"/>
    <property type="project" value="UniProtKB-SubCell"/>
</dbReference>
<keyword evidence="9" id="KW-1185">Reference proteome</keyword>
<sequence>MGSISTRSHIRWLPDPASEPTSTLVLTSPGRRFVDVRVLKPALRDDEPKNLSPDQLDWAFGGTSESSQRDDGHGGKVAHSTFQHWVDSRAHAAEQIRDEGDMFPQPDGTTLETGKMVNPATGVETDYEEVWKDEEPIWIDGASVPCTVLQLQDDDRGVRGMVVRLGQYCQGVMREGDDFTAERWEWRAARWALTARVGNGRVPCSGVANLDPQLKTGDALDDGDYRWKIVERT</sequence>
<evidence type="ECO:0000313" key="8">
    <source>
        <dbReference type="EMBL" id="KAJ9150318.1"/>
    </source>
</evidence>
<feature type="region of interest" description="Disordered" evidence="7">
    <location>
        <begin position="45"/>
        <end position="76"/>
    </location>
</feature>
<name>A0AA38VWA6_9PEZI</name>
<evidence type="ECO:0000256" key="7">
    <source>
        <dbReference type="SAM" id="MobiDB-lite"/>
    </source>
</evidence>
<comment type="caution">
    <text evidence="8">The sequence shown here is derived from an EMBL/GenBank/DDBJ whole genome shotgun (WGS) entry which is preliminary data.</text>
</comment>
<dbReference type="InterPro" id="IPR038744">
    <property type="entry name" value="Hri1_N"/>
</dbReference>
<organism evidence="8 9">
    <name type="scientific">Pleurostoma richardsiae</name>
    <dbReference type="NCBI Taxonomy" id="41990"/>
    <lineage>
        <taxon>Eukaryota</taxon>
        <taxon>Fungi</taxon>
        <taxon>Dikarya</taxon>
        <taxon>Ascomycota</taxon>
        <taxon>Pezizomycotina</taxon>
        <taxon>Sordariomycetes</taxon>
        <taxon>Sordariomycetidae</taxon>
        <taxon>Calosphaeriales</taxon>
        <taxon>Pleurostomataceae</taxon>
        <taxon>Pleurostoma</taxon>
    </lineage>
</organism>
<dbReference type="Gene3D" id="2.40.128.320">
    <property type="entry name" value="Protein HRI1, N-terminal domain"/>
    <property type="match status" value="1"/>
</dbReference>
<dbReference type="CDD" id="cd11692">
    <property type="entry name" value="HRI1_N_like"/>
    <property type="match status" value="1"/>
</dbReference>
<feature type="region of interest" description="Disordered" evidence="7">
    <location>
        <begin position="1"/>
        <end position="24"/>
    </location>
</feature>
<dbReference type="AlphaFoldDB" id="A0AA38VWA6"/>
<evidence type="ECO:0000256" key="1">
    <source>
        <dbReference type="ARBA" id="ARBA00004123"/>
    </source>
</evidence>
<dbReference type="Pfam" id="PF16815">
    <property type="entry name" value="HRI1"/>
    <property type="match status" value="1"/>
</dbReference>
<accession>A0AA38VWA6</accession>
<keyword evidence="6" id="KW-0539">Nucleus</keyword>
<dbReference type="GO" id="GO:0005634">
    <property type="term" value="C:nucleus"/>
    <property type="evidence" value="ECO:0007669"/>
    <property type="project" value="UniProtKB-SubCell"/>
</dbReference>
<gene>
    <name evidence="8" type="ORF">NKR23_g3728</name>
</gene>
<comment type="subcellular location">
    <subcellularLocation>
        <location evidence="2">Cytoplasm</location>
    </subcellularLocation>
    <subcellularLocation>
        <location evidence="1">Nucleus</location>
    </subcellularLocation>
</comment>
<reference evidence="8" key="1">
    <citation type="submission" date="2022-07" db="EMBL/GenBank/DDBJ databases">
        <title>Fungi with potential for degradation of polypropylene.</title>
        <authorList>
            <person name="Gostincar C."/>
        </authorList>
    </citation>
    <scope>NUCLEOTIDE SEQUENCE</scope>
    <source>
        <strain evidence="8">EXF-13308</strain>
    </source>
</reference>
<dbReference type="InterPro" id="IPR043047">
    <property type="entry name" value="Hri1_N_sf"/>
</dbReference>
<comment type="similarity">
    <text evidence="3">Belongs to the HRI1 family.</text>
</comment>
<evidence type="ECO:0000313" key="9">
    <source>
        <dbReference type="Proteomes" id="UP001174694"/>
    </source>
</evidence>
<evidence type="ECO:0000256" key="5">
    <source>
        <dbReference type="ARBA" id="ARBA00022490"/>
    </source>
</evidence>
<keyword evidence="5" id="KW-0963">Cytoplasm</keyword>
<evidence type="ECO:0000256" key="2">
    <source>
        <dbReference type="ARBA" id="ARBA00004496"/>
    </source>
</evidence>
<dbReference type="EMBL" id="JANBVO010000008">
    <property type="protein sequence ID" value="KAJ9150318.1"/>
    <property type="molecule type" value="Genomic_DNA"/>
</dbReference>
<dbReference type="CDD" id="cd11693">
    <property type="entry name" value="HRI1_C_like"/>
    <property type="match status" value="1"/>
</dbReference>